<evidence type="ECO:0000256" key="7">
    <source>
        <dbReference type="ARBA" id="ARBA00022723"/>
    </source>
</evidence>
<keyword evidence="7 16" id="KW-0479">Metal-binding</keyword>
<evidence type="ECO:0000313" key="20">
    <source>
        <dbReference type="EMBL" id="NGN45064.1"/>
    </source>
</evidence>
<comment type="catalytic activity">
    <reaction evidence="15">
        <text>4 Fe(II)-[cytochrome c] + O2 + 8 H(+)(in) = 4 Fe(III)-[cytochrome c] + 2 H2O + 4 H(+)(out)</text>
        <dbReference type="Rhea" id="RHEA:11436"/>
        <dbReference type="Rhea" id="RHEA-COMP:10350"/>
        <dbReference type="Rhea" id="RHEA-COMP:14399"/>
        <dbReference type="ChEBI" id="CHEBI:15377"/>
        <dbReference type="ChEBI" id="CHEBI:15378"/>
        <dbReference type="ChEBI" id="CHEBI:15379"/>
        <dbReference type="ChEBI" id="CHEBI:29033"/>
        <dbReference type="ChEBI" id="CHEBI:29034"/>
        <dbReference type="EC" id="7.1.1.9"/>
    </reaction>
</comment>
<evidence type="ECO:0000259" key="18">
    <source>
        <dbReference type="PROSITE" id="PS50857"/>
    </source>
</evidence>
<evidence type="ECO:0000256" key="3">
    <source>
        <dbReference type="ARBA" id="ARBA00022448"/>
    </source>
</evidence>
<accession>A0A7C9VB34</accession>
<dbReference type="PRINTS" id="PR01166">
    <property type="entry name" value="CYCOXIDASEII"/>
</dbReference>
<evidence type="ECO:0000313" key="21">
    <source>
        <dbReference type="Proteomes" id="UP000481252"/>
    </source>
</evidence>
<dbReference type="NCBIfam" id="TIGR02866">
    <property type="entry name" value="CoxB"/>
    <property type="match status" value="1"/>
</dbReference>
<dbReference type="Proteomes" id="UP000481252">
    <property type="component" value="Unassembled WGS sequence"/>
</dbReference>
<dbReference type="PROSITE" id="PS51007">
    <property type="entry name" value="CYTC"/>
    <property type="match status" value="1"/>
</dbReference>
<keyword evidence="10 16" id="KW-0408">Iron</keyword>
<evidence type="ECO:0000256" key="12">
    <source>
        <dbReference type="ARBA" id="ARBA00023136"/>
    </source>
</evidence>
<evidence type="ECO:0000256" key="10">
    <source>
        <dbReference type="ARBA" id="ARBA00023004"/>
    </source>
</evidence>
<dbReference type="PANTHER" id="PTHR22888:SF9">
    <property type="entry name" value="CYTOCHROME C OXIDASE SUBUNIT 2"/>
    <property type="match status" value="1"/>
</dbReference>
<dbReference type="Gene3D" id="2.60.40.420">
    <property type="entry name" value="Cupredoxins - blue copper proteins"/>
    <property type="match status" value="1"/>
</dbReference>
<dbReference type="GO" id="GO:0042773">
    <property type="term" value="P:ATP synthesis coupled electron transport"/>
    <property type="evidence" value="ECO:0007669"/>
    <property type="project" value="TreeGrafter"/>
</dbReference>
<keyword evidence="4 16" id="KW-0349">Heme</keyword>
<dbReference type="GO" id="GO:0004129">
    <property type="term" value="F:cytochrome-c oxidase activity"/>
    <property type="evidence" value="ECO:0007669"/>
    <property type="project" value="UniProtKB-EC"/>
</dbReference>
<comment type="function">
    <text evidence="13">Subunits I and II form the functional core of the enzyme complex. Electrons originating in cytochrome c are transferred via heme a and Cu(A) to the binuclear center formed by heme a3 and Cu(B).</text>
</comment>
<protein>
    <recommendedName>
        <fullName evidence="14">Cytochrome aa3 subunit 2</fullName>
    </recommendedName>
</protein>
<dbReference type="PANTHER" id="PTHR22888">
    <property type="entry name" value="CYTOCHROME C OXIDASE, SUBUNIT II"/>
    <property type="match status" value="1"/>
</dbReference>
<dbReference type="InterPro" id="IPR008972">
    <property type="entry name" value="Cupredoxin"/>
</dbReference>
<dbReference type="InterPro" id="IPR001505">
    <property type="entry name" value="Copper_CuA"/>
</dbReference>
<evidence type="ECO:0000256" key="4">
    <source>
        <dbReference type="ARBA" id="ARBA00022617"/>
    </source>
</evidence>
<keyword evidence="8" id="KW-0249">Electron transport</keyword>
<proteinExistence type="inferred from homology"/>
<keyword evidence="21" id="KW-1185">Reference proteome</keyword>
<dbReference type="InterPro" id="IPR002429">
    <property type="entry name" value="CcO_II-like_C"/>
</dbReference>
<comment type="caution">
    <text evidence="20">The sequence shown here is derived from an EMBL/GenBank/DDBJ whole genome shotgun (WGS) entry which is preliminary data.</text>
</comment>
<dbReference type="GO" id="GO:0005507">
    <property type="term" value="F:copper ion binding"/>
    <property type="evidence" value="ECO:0007669"/>
    <property type="project" value="InterPro"/>
</dbReference>
<dbReference type="PROSITE" id="PS50857">
    <property type="entry name" value="COX2_CUA"/>
    <property type="match status" value="1"/>
</dbReference>
<feature type="domain" description="Cytochrome oxidase subunit II copper A binding" evidence="18">
    <location>
        <begin position="100"/>
        <end position="216"/>
    </location>
</feature>
<feature type="domain" description="Cytochrome c" evidence="19">
    <location>
        <begin position="223"/>
        <end position="315"/>
    </location>
</feature>
<dbReference type="EMBL" id="JAAKZG010000024">
    <property type="protein sequence ID" value="NGN45064.1"/>
    <property type="molecule type" value="Genomic_DNA"/>
</dbReference>
<dbReference type="PROSITE" id="PS00078">
    <property type="entry name" value="COX2"/>
    <property type="match status" value="1"/>
</dbReference>
<dbReference type="InterPro" id="IPR034236">
    <property type="entry name" value="CuRO_CcO_Caa3_II"/>
</dbReference>
<dbReference type="InterPro" id="IPR014222">
    <property type="entry name" value="Cyt_c_oxidase_su2"/>
</dbReference>
<organism evidence="20 21">
    <name type="scientific">Mesorhizobium zhangyense</name>
    <dbReference type="NCBI Taxonomy" id="1776730"/>
    <lineage>
        <taxon>Bacteria</taxon>
        <taxon>Pseudomonadati</taxon>
        <taxon>Pseudomonadota</taxon>
        <taxon>Alphaproteobacteria</taxon>
        <taxon>Hyphomicrobiales</taxon>
        <taxon>Phyllobacteriaceae</taxon>
        <taxon>Mesorhizobium</taxon>
    </lineage>
</organism>
<keyword evidence="5" id="KW-0679">Respiratory chain</keyword>
<dbReference type="InterPro" id="IPR036909">
    <property type="entry name" value="Cyt_c-like_dom_sf"/>
</dbReference>
<gene>
    <name evidence="20" type="primary">coxB</name>
    <name evidence="20" type="ORF">G6N74_28830</name>
</gene>
<evidence type="ECO:0000256" key="13">
    <source>
        <dbReference type="ARBA" id="ARBA00024688"/>
    </source>
</evidence>
<dbReference type="GO" id="GO:0020037">
    <property type="term" value="F:heme binding"/>
    <property type="evidence" value="ECO:0007669"/>
    <property type="project" value="InterPro"/>
</dbReference>
<dbReference type="Pfam" id="PF00034">
    <property type="entry name" value="Cytochrom_C"/>
    <property type="match status" value="1"/>
</dbReference>
<dbReference type="GO" id="GO:0016491">
    <property type="term" value="F:oxidoreductase activity"/>
    <property type="evidence" value="ECO:0007669"/>
    <property type="project" value="UniProtKB-KW"/>
</dbReference>
<evidence type="ECO:0000256" key="16">
    <source>
        <dbReference type="PROSITE-ProRule" id="PRU00433"/>
    </source>
</evidence>
<evidence type="ECO:0000256" key="11">
    <source>
        <dbReference type="ARBA" id="ARBA00023008"/>
    </source>
</evidence>
<evidence type="ECO:0000256" key="5">
    <source>
        <dbReference type="ARBA" id="ARBA00022660"/>
    </source>
</evidence>
<evidence type="ECO:0000259" key="19">
    <source>
        <dbReference type="PROSITE" id="PS51007"/>
    </source>
</evidence>
<keyword evidence="11" id="KW-0186">Copper</keyword>
<dbReference type="GO" id="GO:0016020">
    <property type="term" value="C:membrane"/>
    <property type="evidence" value="ECO:0007669"/>
    <property type="project" value="UniProtKB-SubCell"/>
</dbReference>
<evidence type="ECO:0000256" key="14">
    <source>
        <dbReference type="ARBA" id="ARBA00031399"/>
    </source>
</evidence>
<sequence length="315" mass="34193">MFAHGCAGIQSTLEPTGAEARQIATLFWVMVIGGSVVWLAVIGTLLYAARWKGEPHSAQSAGRLILWGGAIFPAVVLMALLAYALWLMPSLRPQSGEPPSAPLRIEVTGEQFWWRVSYRSKNHEASIASANEIRLPLGQRVEFVLKSSDVIHSFWIPSLGGKMDMIPGRTNRLSLLATKVGIFRGPCAEYCGTSHTLMAFYAMVMDPAAFDIWLEAQSQPSEELASDGKLRFISNGCGSCHTVHGTEATGTLGPDLTHLGSRESLAAGILPNTEEAIRRFIADPDVIKPGSKMPAFRMLPEDDLQAIASYLKGLK</sequence>
<comment type="subcellular location">
    <subcellularLocation>
        <location evidence="1">Membrane</location>
        <topology evidence="1">Multi-pass membrane protein</topology>
    </subcellularLocation>
</comment>
<comment type="similarity">
    <text evidence="2">Belongs to the cytochrome c oxidase subunit 2 family.</text>
</comment>
<dbReference type="InterPro" id="IPR045187">
    <property type="entry name" value="CcO_II"/>
</dbReference>
<dbReference type="InterPro" id="IPR009056">
    <property type="entry name" value="Cyt_c-like_dom"/>
</dbReference>
<keyword evidence="9 17" id="KW-1133">Transmembrane helix</keyword>
<keyword evidence="12 17" id="KW-0472">Membrane</keyword>
<evidence type="ECO:0000256" key="15">
    <source>
        <dbReference type="ARBA" id="ARBA00047816"/>
    </source>
</evidence>
<evidence type="ECO:0000256" key="17">
    <source>
        <dbReference type="SAM" id="Phobius"/>
    </source>
</evidence>
<keyword evidence="6 17" id="KW-0812">Transmembrane</keyword>
<reference evidence="20 21" key="1">
    <citation type="submission" date="2020-02" db="EMBL/GenBank/DDBJ databases">
        <title>Genome sequence of the type strain CGMCC 1.15528 of Mesorhizobium zhangyense.</title>
        <authorList>
            <person name="Gao J."/>
            <person name="Sun J."/>
        </authorList>
    </citation>
    <scope>NUCLEOTIDE SEQUENCE [LARGE SCALE GENOMIC DNA]</scope>
    <source>
        <strain evidence="20 21">CGMCC 1.15528</strain>
    </source>
</reference>
<dbReference type="Pfam" id="PF00116">
    <property type="entry name" value="COX2"/>
    <property type="match status" value="1"/>
</dbReference>
<evidence type="ECO:0000256" key="2">
    <source>
        <dbReference type="ARBA" id="ARBA00007866"/>
    </source>
</evidence>
<dbReference type="AlphaFoldDB" id="A0A7C9VB34"/>
<evidence type="ECO:0000256" key="9">
    <source>
        <dbReference type="ARBA" id="ARBA00022989"/>
    </source>
</evidence>
<keyword evidence="20" id="KW-0560">Oxidoreductase</keyword>
<name>A0A7C9VB34_9HYPH</name>
<dbReference type="SUPFAM" id="SSF49503">
    <property type="entry name" value="Cupredoxins"/>
    <property type="match status" value="1"/>
</dbReference>
<evidence type="ECO:0000256" key="1">
    <source>
        <dbReference type="ARBA" id="ARBA00004141"/>
    </source>
</evidence>
<dbReference type="SUPFAM" id="SSF46626">
    <property type="entry name" value="Cytochrome c"/>
    <property type="match status" value="1"/>
</dbReference>
<keyword evidence="3" id="KW-0813">Transport</keyword>
<dbReference type="CDD" id="cd04213">
    <property type="entry name" value="CuRO_CcO_Caa3_II"/>
    <property type="match status" value="1"/>
</dbReference>
<evidence type="ECO:0000256" key="8">
    <source>
        <dbReference type="ARBA" id="ARBA00022982"/>
    </source>
</evidence>
<feature type="transmembrane region" description="Helical" evidence="17">
    <location>
        <begin position="61"/>
        <end position="86"/>
    </location>
</feature>
<feature type="transmembrane region" description="Helical" evidence="17">
    <location>
        <begin position="26"/>
        <end position="49"/>
    </location>
</feature>
<evidence type="ECO:0000256" key="6">
    <source>
        <dbReference type="ARBA" id="ARBA00022692"/>
    </source>
</evidence>